<proteinExistence type="predicted"/>
<gene>
    <name evidence="1" type="ORF">CW309_26910</name>
</gene>
<comment type="caution">
    <text evidence="1">The sequence shown here is derived from an EMBL/GenBank/DDBJ whole genome shotgun (WGS) entry which is preliminary data.</text>
</comment>
<reference evidence="1" key="1">
    <citation type="submission" date="2017-12" db="EMBL/GenBank/DDBJ databases">
        <title>High quality draft genome sequence of Pseudomonas hunanensis P11 isolated from the high-arsenic soil.</title>
        <authorList>
            <person name="Pan J."/>
        </authorList>
    </citation>
    <scope>NUCLEOTIDE SEQUENCE</scope>
    <source>
        <strain evidence="1">P11</strain>
    </source>
</reference>
<keyword evidence="2" id="KW-1185">Reference proteome</keyword>
<evidence type="ECO:0000313" key="1">
    <source>
        <dbReference type="EMBL" id="PKF23525.1"/>
    </source>
</evidence>
<protein>
    <submittedName>
        <fullName evidence="1">Uncharacterized protein</fullName>
    </submittedName>
</protein>
<accession>A0ACC9MWU8</accession>
<dbReference type="EMBL" id="PISL01000046">
    <property type="protein sequence ID" value="PKF23525.1"/>
    <property type="molecule type" value="Genomic_DNA"/>
</dbReference>
<evidence type="ECO:0000313" key="2">
    <source>
        <dbReference type="Proteomes" id="UP000236285"/>
    </source>
</evidence>
<organism evidence="1 2">
    <name type="scientific">Pseudomonas hunanensis</name>
    <dbReference type="NCBI Taxonomy" id="1247546"/>
    <lineage>
        <taxon>Bacteria</taxon>
        <taxon>Pseudomonadati</taxon>
        <taxon>Pseudomonadota</taxon>
        <taxon>Gammaproteobacteria</taxon>
        <taxon>Pseudomonadales</taxon>
        <taxon>Pseudomonadaceae</taxon>
        <taxon>Pseudomonas</taxon>
    </lineage>
</organism>
<dbReference type="Proteomes" id="UP000236285">
    <property type="component" value="Unassembled WGS sequence"/>
</dbReference>
<sequence length="424" mass="46190">MERGAYSVRPEGSLMLTKGWDTISIVRQDSVNSDLAASWNSLDHEFSYTSDEGYACHGVFDCWSVINGGGGRLLRLRMPIRSGFFEASGTSRSLAGAAAIIEVTLSLLPQGNGQVQLKSAFLHKAGATQPLQGDEGGWLRGITLQDPDGSLGPFASVVSDCICNYLVEHPRQFTHTFATINFSKATAPEWARPRKCTYAYLDSGFLAIMAVCTERDISGLPLDIDVSGISQGGQSSYVLSPRMVLEHLVLPGLLQLYQGATAQDYRFDNTQMVNIPTLRMKAIKSGAIWYTPVVFAGCNPARMLGDFITVDYQGNCDLHAGIDMKWNGWLRMKLVLDGNTINFVKQSSDFRKEVHIPWYLALLSPIVSLITHIVAAVISDDLISAIAARGGSVKADTIDCVSWSNDTHTASSSYLAEALVINYV</sequence>
<name>A0ACC9MWU8_9PSED</name>